<organism evidence="1 2">
    <name type="scientific">Brevibacillus brevis</name>
    <name type="common">Bacillus brevis</name>
    <dbReference type="NCBI Taxonomy" id="1393"/>
    <lineage>
        <taxon>Bacteria</taxon>
        <taxon>Bacillati</taxon>
        <taxon>Bacillota</taxon>
        <taxon>Bacilli</taxon>
        <taxon>Bacillales</taxon>
        <taxon>Paenibacillaceae</taxon>
        <taxon>Brevibacillus</taxon>
    </lineage>
</organism>
<dbReference type="EMBL" id="CP134050">
    <property type="protein sequence ID" value="WNC12945.1"/>
    <property type="molecule type" value="Genomic_DNA"/>
</dbReference>
<sequence>MKAASRMIIACVCLFFMFVALTGFSSPEGEKRKATWLWNTSLIASEPAQILSFLKEQGVSLLYLQIDTKQPLSTYQTFIREARLGGVDVHALGGSPAWGLADKRQNVLALVNWVHAYNQLAASDEKFTGIHLDIEPYLLPEWKADQPAVIRQWMQNVEAYTDLARQKPGLEIGCDIPFWLDKLALPDSPSTALGEWLIGKHDQVAIMSYRDRAEGPNSITSLAAEELGWGDGLGKTIYLGVETKQSSEGDFVSFYEEGLQQLNQEVAKLPALVGNHPSYGGVAVHSYEHWKALKE</sequence>
<keyword evidence="2" id="KW-1185">Reference proteome</keyword>
<evidence type="ECO:0008006" key="3">
    <source>
        <dbReference type="Google" id="ProtNLM"/>
    </source>
</evidence>
<reference evidence="1 2" key="1">
    <citation type="submission" date="2023-09" db="EMBL/GenBank/DDBJ databases">
        <title>Complete Genome and Methylome dissection of Bacillus brevis NEB573 original source of BbsI restriction endonuclease.</title>
        <authorList>
            <person name="Fomenkov A."/>
            <person name="Roberts R.D."/>
        </authorList>
    </citation>
    <scope>NUCLEOTIDE SEQUENCE [LARGE SCALE GENOMIC DNA]</scope>
    <source>
        <strain evidence="1 2">NEB573</strain>
    </source>
</reference>
<accession>A0ABY9SYN3</accession>
<proteinExistence type="predicted"/>
<evidence type="ECO:0000313" key="1">
    <source>
        <dbReference type="EMBL" id="WNC12945.1"/>
    </source>
</evidence>
<gene>
    <name evidence="1" type="ORF">RGB73_19745</name>
</gene>
<protein>
    <recommendedName>
        <fullName evidence="3">Amidase</fullName>
    </recommendedName>
</protein>
<dbReference type="Proteomes" id="UP001256827">
    <property type="component" value="Chromosome"/>
</dbReference>
<dbReference type="RefSeq" id="WP_310764460.1">
    <property type="nucleotide sequence ID" value="NZ_CP134050.1"/>
</dbReference>
<name>A0ABY9SYN3_BREBE</name>
<evidence type="ECO:0000313" key="2">
    <source>
        <dbReference type="Proteomes" id="UP001256827"/>
    </source>
</evidence>